<name>A0ABW8LV75_9ACTN</name>
<keyword evidence="3" id="KW-1185">Reference proteome</keyword>
<reference evidence="2 3" key="1">
    <citation type="submission" date="2024-11" db="EMBL/GenBank/DDBJ databases">
        <title>The Natural Products Discovery Center: Release of the First 8490 Sequenced Strains for Exploring Actinobacteria Biosynthetic Diversity.</title>
        <authorList>
            <person name="Kalkreuter E."/>
            <person name="Kautsar S.A."/>
            <person name="Yang D."/>
            <person name="Bader C.D."/>
            <person name="Teijaro C.N."/>
            <person name="Fluegel L."/>
            <person name="Davis C.M."/>
            <person name="Simpson J.R."/>
            <person name="Lauterbach L."/>
            <person name="Steele A.D."/>
            <person name="Gui C."/>
            <person name="Meng S."/>
            <person name="Li G."/>
            <person name="Viehrig K."/>
            <person name="Ye F."/>
            <person name="Su P."/>
            <person name="Kiefer A.F."/>
            <person name="Nichols A."/>
            <person name="Cepeda A.J."/>
            <person name="Yan W."/>
            <person name="Fan B."/>
            <person name="Jiang Y."/>
            <person name="Adhikari A."/>
            <person name="Zheng C.-J."/>
            <person name="Schuster L."/>
            <person name="Cowan T.M."/>
            <person name="Smanski M.J."/>
            <person name="Chevrette M.G."/>
            <person name="De Carvalho L.P.S."/>
            <person name="Shen B."/>
        </authorList>
    </citation>
    <scope>NUCLEOTIDE SEQUENCE [LARGE SCALE GENOMIC DNA]</scope>
    <source>
        <strain evidence="2 3">NPDC020863</strain>
    </source>
</reference>
<gene>
    <name evidence="2" type="ORF">ACI2L5_24655</name>
</gene>
<feature type="compositionally biased region" description="Acidic residues" evidence="1">
    <location>
        <begin position="7"/>
        <end position="19"/>
    </location>
</feature>
<feature type="region of interest" description="Disordered" evidence="1">
    <location>
        <begin position="1"/>
        <end position="25"/>
    </location>
</feature>
<dbReference type="EMBL" id="JBJDQH010000008">
    <property type="protein sequence ID" value="MFK4268106.1"/>
    <property type="molecule type" value="Genomic_DNA"/>
</dbReference>
<comment type="caution">
    <text evidence="2">The sequence shown here is derived from an EMBL/GenBank/DDBJ whole genome shotgun (WGS) entry which is preliminary data.</text>
</comment>
<dbReference type="RefSeq" id="WP_404747136.1">
    <property type="nucleotide sequence ID" value="NZ_JBJDQH010000008.1"/>
</dbReference>
<dbReference type="Proteomes" id="UP001620295">
    <property type="component" value="Unassembled WGS sequence"/>
</dbReference>
<organism evidence="2 3">
    <name type="scientific">Streptomyces milbemycinicus</name>
    <dbReference type="NCBI Taxonomy" id="476552"/>
    <lineage>
        <taxon>Bacteria</taxon>
        <taxon>Bacillati</taxon>
        <taxon>Actinomycetota</taxon>
        <taxon>Actinomycetes</taxon>
        <taxon>Kitasatosporales</taxon>
        <taxon>Streptomycetaceae</taxon>
        <taxon>Streptomyces</taxon>
    </lineage>
</organism>
<evidence type="ECO:0000256" key="1">
    <source>
        <dbReference type="SAM" id="MobiDB-lite"/>
    </source>
</evidence>
<proteinExistence type="predicted"/>
<evidence type="ECO:0000313" key="3">
    <source>
        <dbReference type="Proteomes" id="UP001620295"/>
    </source>
</evidence>
<accession>A0ABW8LV75</accession>
<sequence length="144" mass="14754">MAKDADADTDTDVENEEEPAGAGGRAYGDIRIGAVRGGAVGIGDHNYIVNVRAESSVARDPAYERLLEAIRQLGADLARLVESPEVSALADELSETEDEIRRTGAAAPGRLARLRAVLQDASASIGMLASGVALGQAVGALLGG</sequence>
<evidence type="ECO:0000313" key="2">
    <source>
        <dbReference type="EMBL" id="MFK4268106.1"/>
    </source>
</evidence>
<protein>
    <submittedName>
        <fullName evidence="2">Uncharacterized protein</fullName>
    </submittedName>
</protein>